<dbReference type="SUPFAM" id="SSF81301">
    <property type="entry name" value="Nucleotidyltransferase"/>
    <property type="match status" value="1"/>
</dbReference>
<feature type="non-terminal residue" evidence="1">
    <location>
        <position position="60"/>
    </location>
</feature>
<evidence type="ECO:0000313" key="1">
    <source>
        <dbReference type="EMBL" id="MFD0788131.1"/>
    </source>
</evidence>
<organism evidence="1 2">
    <name type="scientific">Micromonospora azadirachtae</name>
    <dbReference type="NCBI Taxonomy" id="1970735"/>
    <lineage>
        <taxon>Bacteria</taxon>
        <taxon>Bacillati</taxon>
        <taxon>Actinomycetota</taxon>
        <taxon>Actinomycetes</taxon>
        <taxon>Micromonosporales</taxon>
        <taxon>Micromonosporaceae</taxon>
        <taxon>Micromonospora</taxon>
    </lineage>
</organism>
<keyword evidence="2" id="KW-1185">Reference proteome</keyword>
<dbReference type="Proteomes" id="UP001597053">
    <property type="component" value="Unassembled WGS sequence"/>
</dbReference>
<proteinExistence type="predicted"/>
<reference evidence="2" key="1">
    <citation type="journal article" date="2019" name="Int. J. Syst. Evol. Microbiol.">
        <title>The Global Catalogue of Microorganisms (GCM) 10K type strain sequencing project: providing services to taxonomists for standard genome sequencing and annotation.</title>
        <authorList>
            <consortium name="The Broad Institute Genomics Platform"/>
            <consortium name="The Broad Institute Genome Sequencing Center for Infectious Disease"/>
            <person name="Wu L."/>
            <person name="Ma J."/>
        </authorList>
    </citation>
    <scope>NUCLEOTIDE SEQUENCE [LARGE SCALE GENOMIC DNA]</scope>
    <source>
        <strain evidence="2">JCM 32148</strain>
    </source>
</reference>
<protein>
    <submittedName>
        <fullName evidence="1">Nucleotidyltransferase domain-containing protein</fullName>
    </submittedName>
</protein>
<comment type="caution">
    <text evidence="1">The sequence shown here is derived from an EMBL/GenBank/DDBJ whole genome shotgun (WGS) entry which is preliminary data.</text>
</comment>
<name>A0ABW3AC06_9ACTN</name>
<evidence type="ECO:0000313" key="2">
    <source>
        <dbReference type="Proteomes" id="UP001597053"/>
    </source>
</evidence>
<dbReference type="InterPro" id="IPR043519">
    <property type="entry name" value="NT_sf"/>
</dbReference>
<gene>
    <name evidence="1" type="ORF">ACFQZ8_29825</name>
</gene>
<accession>A0ABW3AC06</accession>
<dbReference type="EMBL" id="JBHTHM010002522">
    <property type="protein sequence ID" value="MFD0788131.1"/>
    <property type="molecule type" value="Genomic_DNA"/>
</dbReference>
<sequence>MDTEVRRYLDDLVAVARTVLGENLIGAYAAGSVGLDAYQPGRSDIDVALLCADPLPEAAK</sequence>